<dbReference type="RefSeq" id="XP_008869445.1">
    <property type="nucleotide sequence ID" value="XM_008871223.1"/>
</dbReference>
<gene>
    <name evidence="1" type="ORF">H310_06237</name>
</gene>
<reference evidence="1" key="1">
    <citation type="submission" date="2013-12" db="EMBL/GenBank/DDBJ databases">
        <title>The Genome Sequence of Aphanomyces invadans NJM9701.</title>
        <authorList>
            <consortium name="The Broad Institute Genomics Platform"/>
            <person name="Russ C."/>
            <person name="Tyler B."/>
            <person name="van West P."/>
            <person name="Dieguez-Uribeondo J."/>
            <person name="Young S.K."/>
            <person name="Zeng Q."/>
            <person name="Gargeya S."/>
            <person name="Fitzgerald M."/>
            <person name="Abouelleil A."/>
            <person name="Alvarado L."/>
            <person name="Chapman S.B."/>
            <person name="Gainer-Dewar J."/>
            <person name="Goldberg J."/>
            <person name="Griggs A."/>
            <person name="Gujja S."/>
            <person name="Hansen M."/>
            <person name="Howarth C."/>
            <person name="Imamovic A."/>
            <person name="Ireland A."/>
            <person name="Larimer J."/>
            <person name="McCowan C."/>
            <person name="Murphy C."/>
            <person name="Pearson M."/>
            <person name="Poon T.W."/>
            <person name="Priest M."/>
            <person name="Roberts A."/>
            <person name="Saif S."/>
            <person name="Shea T."/>
            <person name="Sykes S."/>
            <person name="Wortman J."/>
            <person name="Nusbaum C."/>
            <person name="Birren B."/>
        </authorList>
    </citation>
    <scope>NUCLEOTIDE SEQUENCE [LARGE SCALE GENOMIC DNA]</scope>
    <source>
        <strain evidence="1">NJM9701</strain>
    </source>
</reference>
<dbReference type="GeneID" id="20083287"/>
<proteinExistence type="predicted"/>
<protein>
    <submittedName>
        <fullName evidence="1">Uncharacterized protein</fullName>
    </submittedName>
</protein>
<accession>A0A024U6S7</accession>
<dbReference type="EMBL" id="KI913962">
    <property type="protein sequence ID" value="ETW01597.1"/>
    <property type="molecule type" value="Genomic_DNA"/>
</dbReference>
<dbReference type="AlphaFoldDB" id="A0A024U6S7"/>
<organism evidence="1">
    <name type="scientific">Aphanomyces invadans</name>
    <dbReference type="NCBI Taxonomy" id="157072"/>
    <lineage>
        <taxon>Eukaryota</taxon>
        <taxon>Sar</taxon>
        <taxon>Stramenopiles</taxon>
        <taxon>Oomycota</taxon>
        <taxon>Saprolegniomycetes</taxon>
        <taxon>Saprolegniales</taxon>
        <taxon>Verrucalvaceae</taxon>
        <taxon>Aphanomyces</taxon>
    </lineage>
</organism>
<name>A0A024U6S7_9STRA</name>
<evidence type="ECO:0000313" key="1">
    <source>
        <dbReference type="EMBL" id="ETW01597.1"/>
    </source>
</evidence>
<dbReference type="OrthoDB" id="78362at2759"/>
<dbReference type="VEuPathDB" id="FungiDB:H310_06237"/>
<sequence>MYAESSFEVTEENLEHLSEQGLVLKVQSIAGHKFVLDVTDYTLKALWHVFEAVEASWEPLKKLMKAIKQASEKG</sequence>